<dbReference type="EMBL" id="JBHSIS010000010">
    <property type="protein sequence ID" value="MFC4856302.1"/>
    <property type="molecule type" value="Genomic_DNA"/>
</dbReference>
<dbReference type="SUPFAM" id="SSF109854">
    <property type="entry name" value="DinB/YfiT-like putative metalloenzymes"/>
    <property type="match status" value="1"/>
</dbReference>
<evidence type="ECO:0000313" key="3">
    <source>
        <dbReference type="Proteomes" id="UP001595859"/>
    </source>
</evidence>
<name>A0ABV9S598_9PSEU</name>
<keyword evidence="3" id="KW-1185">Reference proteome</keyword>
<dbReference type="InterPro" id="IPR017519">
    <property type="entry name" value="CHP03085"/>
</dbReference>
<comment type="caution">
    <text evidence="2">The sequence shown here is derived from an EMBL/GenBank/DDBJ whole genome shotgun (WGS) entry which is preliminary data.</text>
</comment>
<dbReference type="Proteomes" id="UP001595859">
    <property type="component" value="Unassembled WGS sequence"/>
</dbReference>
<accession>A0ABV9S598</accession>
<dbReference type="InterPro" id="IPR017517">
    <property type="entry name" value="Maleyloyr_isom"/>
</dbReference>
<sequence>MSVAADERAALCDLLEELGPDQPTLCAGWRTRDLAAHLVVREHRPDAAPGILLPVFAGHTKRVQDSYARRPWPELVAQVRGGPPVWWPTRVPAVGELVNSVEMFVHHEDVRRGQEGWAPRDPDAKRDAAVWTGLKRAGRMTLRRSPVGLVLRRPESTPASHGPPGGDSVVVKRGPDTVTITGEPGELLLFAFGRDAAVVEFDGDQPAIAAVRGLNRGL</sequence>
<dbReference type="RefSeq" id="WP_378058282.1">
    <property type="nucleotide sequence ID" value="NZ_JBHSIS010000010.1"/>
</dbReference>
<organism evidence="2 3">
    <name type="scientific">Actinophytocola glycyrrhizae</name>
    <dbReference type="NCBI Taxonomy" id="2044873"/>
    <lineage>
        <taxon>Bacteria</taxon>
        <taxon>Bacillati</taxon>
        <taxon>Actinomycetota</taxon>
        <taxon>Actinomycetes</taxon>
        <taxon>Pseudonocardiales</taxon>
        <taxon>Pseudonocardiaceae</taxon>
    </lineage>
</organism>
<evidence type="ECO:0000313" key="2">
    <source>
        <dbReference type="EMBL" id="MFC4856302.1"/>
    </source>
</evidence>
<gene>
    <name evidence="2" type="ORF">ACFPCV_22590</name>
</gene>
<dbReference type="NCBIfam" id="TIGR03085">
    <property type="entry name" value="TIGR03085 family metal-binding protein"/>
    <property type="match status" value="1"/>
</dbReference>
<protein>
    <submittedName>
        <fullName evidence="2">TIGR03085 family metal-binding protein</fullName>
    </submittedName>
</protein>
<dbReference type="NCBIfam" id="TIGR03083">
    <property type="entry name" value="maleylpyruvate isomerase family mycothiol-dependent enzyme"/>
    <property type="match status" value="1"/>
</dbReference>
<reference evidence="3" key="1">
    <citation type="journal article" date="2019" name="Int. J. Syst. Evol. Microbiol.">
        <title>The Global Catalogue of Microorganisms (GCM) 10K type strain sequencing project: providing services to taxonomists for standard genome sequencing and annotation.</title>
        <authorList>
            <consortium name="The Broad Institute Genomics Platform"/>
            <consortium name="The Broad Institute Genome Sequencing Center for Infectious Disease"/>
            <person name="Wu L."/>
            <person name="Ma J."/>
        </authorList>
    </citation>
    <scope>NUCLEOTIDE SEQUENCE [LARGE SCALE GENOMIC DNA]</scope>
    <source>
        <strain evidence="3">ZS-22-S1</strain>
    </source>
</reference>
<proteinExistence type="predicted"/>
<dbReference type="InterPro" id="IPR034660">
    <property type="entry name" value="DinB/YfiT-like"/>
</dbReference>
<feature type="region of interest" description="Disordered" evidence="1">
    <location>
        <begin position="152"/>
        <end position="176"/>
    </location>
</feature>
<evidence type="ECO:0000256" key="1">
    <source>
        <dbReference type="SAM" id="MobiDB-lite"/>
    </source>
</evidence>